<accession>A0A3N2BFN1</accession>
<dbReference type="OrthoDB" id="9812120at2"/>
<dbReference type="RefSeq" id="WP_123304390.1">
    <property type="nucleotide sequence ID" value="NZ_RKHK01000001.1"/>
</dbReference>
<dbReference type="AlphaFoldDB" id="A0A3N2BFN1"/>
<evidence type="ECO:0000256" key="1">
    <source>
        <dbReference type="SAM" id="MobiDB-lite"/>
    </source>
</evidence>
<evidence type="ECO:0000256" key="2">
    <source>
        <dbReference type="SAM" id="SignalP"/>
    </source>
</evidence>
<reference evidence="3 4" key="1">
    <citation type="submission" date="2018-11" db="EMBL/GenBank/DDBJ databases">
        <title>Sequencing the genomes of 1000 actinobacteria strains.</title>
        <authorList>
            <person name="Klenk H.-P."/>
        </authorList>
    </citation>
    <scope>NUCLEOTIDE SEQUENCE [LARGE SCALE GENOMIC DNA]</scope>
    <source>
        <strain evidence="3 4">DSM 11294</strain>
    </source>
</reference>
<organism evidence="3 4">
    <name type="scientific">Bogoriella caseilytica</name>
    <dbReference type="NCBI Taxonomy" id="56055"/>
    <lineage>
        <taxon>Bacteria</taxon>
        <taxon>Bacillati</taxon>
        <taxon>Actinomycetota</taxon>
        <taxon>Actinomycetes</taxon>
        <taxon>Micrococcales</taxon>
        <taxon>Bogoriellaceae</taxon>
        <taxon>Bogoriella</taxon>
    </lineage>
</organism>
<protein>
    <recommendedName>
        <fullName evidence="5">Cell wall binding repeat protein</fullName>
    </recommendedName>
</protein>
<feature type="signal peptide" evidence="2">
    <location>
        <begin position="1"/>
        <end position="32"/>
    </location>
</feature>
<keyword evidence="2" id="KW-0732">Signal</keyword>
<name>A0A3N2BFN1_9MICO</name>
<feature type="chain" id="PRO_5018322262" description="Cell wall binding repeat protein" evidence="2">
    <location>
        <begin position="33"/>
        <end position="610"/>
    </location>
</feature>
<evidence type="ECO:0000313" key="4">
    <source>
        <dbReference type="Proteomes" id="UP000280668"/>
    </source>
</evidence>
<feature type="region of interest" description="Disordered" evidence="1">
    <location>
        <begin position="105"/>
        <end position="218"/>
    </location>
</feature>
<proteinExistence type="predicted"/>
<feature type="compositionally biased region" description="Acidic residues" evidence="1">
    <location>
        <begin position="189"/>
        <end position="218"/>
    </location>
</feature>
<feature type="compositionally biased region" description="Acidic residues" evidence="1">
    <location>
        <begin position="46"/>
        <end position="57"/>
    </location>
</feature>
<feature type="region of interest" description="Disordered" evidence="1">
    <location>
        <begin position="26"/>
        <end position="79"/>
    </location>
</feature>
<evidence type="ECO:0008006" key="5">
    <source>
        <dbReference type="Google" id="ProtNLM"/>
    </source>
</evidence>
<dbReference type="Proteomes" id="UP000280668">
    <property type="component" value="Unassembled WGS sequence"/>
</dbReference>
<dbReference type="EMBL" id="RKHK01000001">
    <property type="protein sequence ID" value="ROR74052.1"/>
    <property type="molecule type" value="Genomic_DNA"/>
</dbReference>
<dbReference type="PROSITE" id="PS51257">
    <property type="entry name" value="PROKAR_LIPOPROTEIN"/>
    <property type="match status" value="1"/>
</dbReference>
<evidence type="ECO:0000313" key="3">
    <source>
        <dbReference type="EMBL" id="ROR74052.1"/>
    </source>
</evidence>
<feature type="compositionally biased region" description="Acidic residues" evidence="1">
    <location>
        <begin position="123"/>
        <end position="156"/>
    </location>
</feature>
<keyword evidence="4" id="KW-1185">Reference proteome</keyword>
<feature type="compositionally biased region" description="Polar residues" evidence="1">
    <location>
        <begin position="165"/>
        <end position="176"/>
    </location>
</feature>
<gene>
    <name evidence="3" type="ORF">EDD31_2449</name>
</gene>
<sequence>MRQSTTPVRRMALTALAACALAVAACSGTAPAEDPPSPTPTASPTEDPEQEESDETEQSLLTAESRLPEATTVIEGETPAEIAAQTATTFFTYAPVVVVAVPGSTSAGDLARELGLPALLTEEPSEEPDEDGEDGEDPAPDPDGEEPAEPEDEAEESAGAQSSAVPTQQASASTGQHRALRAENADPGDGYEDEDDAEGDPDSESTDDEGAEEAPELTPEEQALLGALEELGTEVVLLLGEAELPEEAEVEVVTDVSSLPQTAPALRDARDALVLTTGGHGYGAAQATAQAAGAQILEVPGGHPGETSDLVAEIADRNPAVVVALGSAFGDEETLRWRIDAAATGVNLPGGGQLIVPDKTYVALYGSPGSSALGILGQQGIEDTIALAEQYAADYAPLTENTVVPTMEIITSIATADPGDGGMYTRALAIDQIRPLVDAAGENDQYVVLDLQPGRLDFLTQARMYEELLLEPHVGLALDPEWRLEDDQVHLAQIGSVDAAEINEVVDYLADLTQENHLPQKMLILHAFRNSMIPDVQDVDLSRPELAVVLHADGQGPPSAKHTTWRTLREHASNIEWWGWKNFIDEDEPMLTPEETIDQVDPEPMFISYQ</sequence>
<comment type="caution">
    <text evidence="3">The sequence shown here is derived from an EMBL/GenBank/DDBJ whole genome shotgun (WGS) entry which is preliminary data.</text>
</comment>